<evidence type="ECO:0000313" key="2">
    <source>
        <dbReference type="EMBL" id="EDS35535.1"/>
    </source>
</evidence>
<dbReference type="VEuPathDB" id="VectorBase:CPIJ011337"/>
<name>B0WVD4_CULQU</name>
<dbReference type="EnsemblMetazoa" id="CPIJ011337-RA">
    <property type="protein sequence ID" value="CPIJ011337-PA"/>
    <property type="gene ID" value="CPIJ011337"/>
</dbReference>
<dbReference type="AlphaFoldDB" id="B0WVD4"/>
<feature type="region of interest" description="Disordered" evidence="1">
    <location>
        <begin position="92"/>
        <end position="117"/>
    </location>
</feature>
<reference evidence="2" key="1">
    <citation type="submission" date="2007-03" db="EMBL/GenBank/DDBJ databases">
        <title>Annotation of Culex pipiens quinquefasciatus.</title>
        <authorList>
            <consortium name="The Broad Institute Genome Sequencing Platform"/>
            <person name="Atkinson P.W."/>
            <person name="Hemingway J."/>
            <person name="Christensen B.M."/>
            <person name="Higgs S."/>
            <person name="Kodira C."/>
            <person name="Hannick L."/>
            <person name="Megy K."/>
            <person name="O'Leary S."/>
            <person name="Pearson M."/>
            <person name="Haas B.J."/>
            <person name="Mauceli E."/>
            <person name="Wortman J.R."/>
            <person name="Lee N.H."/>
            <person name="Guigo R."/>
            <person name="Stanke M."/>
            <person name="Alvarado L."/>
            <person name="Amedeo P."/>
            <person name="Antoine C.H."/>
            <person name="Arensburger P."/>
            <person name="Bidwell S.L."/>
            <person name="Crawford M."/>
            <person name="Camaro F."/>
            <person name="Devon K."/>
            <person name="Engels R."/>
            <person name="Hammond M."/>
            <person name="Howarth C."/>
            <person name="Koehrsen M."/>
            <person name="Lawson D."/>
            <person name="Montgomery P."/>
            <person name="Nene V."/>
            <person name="Nusbaum C."/>
            <person name="Puiu D."/>
            <person name="Romero-Severson J."/>
            <person name="Severson D.W."/>
            <person name="Shumway M."/>
            <person name="Sisk P."/>
            <person name="Stolte C."/>
            <person name="Zeng Q."/>
            <person name="Eisenstadt E."/>
            <person name="Fraser-Liggett C."/>
            <person name="Strausberg R."/>
            <person name="Galagan J."/>
            <person name="Birren B."/>
            <person name="Collins F.H."/>
        </authorList>
    </citation>
    <scope>NUCLEOTIDE SEQUENCE [LARGE SCALE GENOMIC DNA]</scope>
    <source>
        <strain evidence="2">JHB</strain>
    </source>
</reference>
<dbReference type="Gene3D" id="1.20.5.340">
    <property type="match status" value="1"/>
</dbReference>
<keyword evidence="4" id="KW-1185">Reference proteome</keyword>
<dbReference type="STRING" id="7176.B0WVD4"/>
<evidence type="ECO:0000313" key="4">
    <source>
        <dbReference type="Proteomes" id="UP000002320"/>
    </source>
</evidence>
<dbReference type="EMBL" id="DS232123">
    <property type="protein sequence ID" value="EDS35535.1"/>
    <property type="molecule type" value="Genomic_DNA"/>
</dbReference>
<organism>
    <name type="scientific">Culex quinquefasciatus</name>
    <name type="common">Southern house mosquito</name>
    <name type="synonym">Culex pungens</name>
    <dbReference type="NCBI Taxonomy" id="7176"/>
    <lineage>
        <taxon>Eukaryota</taxon>
        <taxon>Metazoa</taxon>
        <taxon>Ecdysozoa</taxon>
        <taxon>Arthropoda</taxon>
        <taxon>Hexapoda</taxon>
        <taxon>Insecta</taxon>
        <taxon>Pterygota</taxon>
        <taxon>Neoptera</taxon>
        <taxon>Endopterygota</taxon>
        <taxon>Diptera</taxon>
        <taxon>Nematocera</taxon>
        <taxon>Culicoidea</taxon>
        <taxon>Culicidae</taxon>
        <taxon>Culicinae</taxon>
        <taxon>Culicini</taxon>
        <taxon>Culex</taxon>
        <taxon>Culex</taxon>
    </lineage>
</organism>
<dbReference type="Proteomes" id="UP000002320">
    <property type="component" value="Unassembled WGS sequence"/>
</dbReference>
<gene>
    <name evidence="3" type="primary">6043745</name>
    <name evidence="2" type="ORF">CpipJ_CPIJ011337</name>
</gene>
<reference evidence="3" key="2">
    <citation type="submission" date="2021-02" db="UniProtKB">
        <authorList>
            <consortium name="EnsemblMetazoa"/>
        </authorList>
    </citation>
    <scope>IDENTIFICATION</scope>
    <source>
        <strain evidence="3">JHB</strain>
    </source>
</reference>
<accession>B0WVD4</accession>
<evidence type="ECO:0000256" key="1">
    <source>
        <dbReference type="SAM" id="MobiDB-lite"/>
    </source>
</evidence>
<dbReference type="HOGENOM" id="CLU_2087157_0_0_1"/>
<protein>
    <submittedName>
        <fullName evidence="2 3">Uncharacterized protein</fullName>
    </submittedName>
</protein>
<proteinExistence type="predicted"/>
<evidence type="ECO:0000313" key="3">
    <source>
        <dbReference type="EnsemblMetazoa" id="CPIJ011337-PA"/>
    </source>
</evidence>
<dbReference type="InParanoid" id="B0WVD4"/>
<dbReference type="KEGG" id="cqu:CpipJ_CPIJ011337"/>
<sequence length="117" mass="13159">MFIFAQKAPGRWLNPDSGHENVIYCPCDHVMQVHEVPVEGCFEEGHGSGENFYSQLITHNSQLTTHNSQLTTHNSQLTTHNSQLTTHNSQLTTHNSQLTTHNSQLTTHNSQLTTHKS</sequence>